<proteinExistence type="predicted"/>
<evidence type="ECO:0000313" key="1">
    <source>
        <dbReference type="EMBL" id="VUZ49656.1"/>
    </source>
</evidence>
<accession>A0A564YR15</accession>
<dbReference type="Proteomes" id="UP000321570">
    <property type="component" value="Unassembled WGS sequence"/>
</dbReference>
<reference evidence="1 2" key="1">
    <citation type="submission" date="2019-07" db="EMBL/GenBank/DDBJ databases">
        <authorList>
            <person name="Jastrzebski P J."/>
            <person name="Paukszto L."/>
            <person name="Jastrzebski P J."/>
        </authorList>
    </citation>
    <scope>NUCLEOTIDE SEQUENCE [LARGE SCALE GENOMIC DNA]</scope>
    <source>
        <strain evidence="1 2">WMS-il1</strain>
    </source>
</reference>
<sequence>MFNEMVVLPVTVKQRVLRKFYSSHLRLNQMKTLARRYTYRRENGQRNRTACQRLSQVLLEVLQVKINALVLNEWMLILELRR</sequence>
<gene>
    <name evidence="1" type="ORF">WMSIL1_LOCUS8644</name>
</gene>
<dbReference type="AlphaFoldDB" id="A0A564YR15"/>
<protein>
    <submittedName>
        <fullName evidence="1">Uncharacterized protein</fullName>
    </submittedName>
</protein>
<name>A0A564YR15_HYMDI</name>
<dbReference type="EMBL" id="CABIJS010000333">
    <property type="protein sequence ID" value="VUZ49656.1"/>
    <property type="molecule type" value="Genomic_DNA"/>
</dbReference>
<evidence type="ECO:0000313" key="2">
    <source>
        <dbReference type="Proteomes" id="UP000321570"/>
    </source>
</evidence>
<organism evidence="1 2">
    <name type="scientific">Hymenolepis diminuta</name>
    <name type="common">Rat tapeworm</name>
    <dbReference type="NCBI Taxonomy" id="6216"/>
    <lineage>
        <taxon>Eukaryota</taxon>
        <taxon>Metazoa</taxon>
        <taxon>Spiralia</taxon>
        <taxon>Lophotrochozoa</taxon>
        <taxon>Platyhelminthes</taxon>
        <taxon>Cestoda</taxon>
        <taxon>Eucestoda</taxon>
        <taxon>Cyclophyllidea</taxon>
        <taxon>Hymenolepididae</taxon>
        <taxon>Hymenolepis</taxon>
    </lineage>
</organism>
<keyword evidence="2" id="KW-1185">Reference proteome</keyword>